<dbReference type="EMBL" id="JACIFF010000005">
    <property type="protein sequence ID" value="MBB4079618.1"/>
    <property type="molecule type" value="Genomic_DNA"/>
</dbReference>
<accession>A0A840ECA0</accession>
<dbReference type="InterPro" id="IPR029044">
    <property type="entry name" value="Nucleotide-diphossugar_trans"/>
</dbReference>
<dbReference type="AlphaFoldDB" id="A0A840ECA0"/>
<dbReference type="SUPFAM" id="SSF53448">
    <property type="entry name" value="Nucleotide-diphospho-sugar transferases"/>
    <property type="match status" value="1"/>
</dbReference>
<evidence type="ECO:0000313" key="1">
    <source>
        <dbReference type="EMBL" id="MBB4079618.1"/>
    </source>
</evidence>
<reference evidence="1 2" key="1">
    <citation type="submission" date="2020-08" db="EMBL/GenBank/DDBJ databases">
        <title>Genomic Encyclopedia of Type Strains, Phase IV (KMG-IV): sequencing the most valuable type-strain genomes for metagenomic binning, comparative biology and taxonomic classification.</title>
        <authorList>
            <person name="Goeker M."/>
        </authorList>
    </citation>
    <scope>NUCLEOTIDE SEQUENCE [LARGE SCALE GENOMIC DNA]</scope>
    <source>
        <strain evidence="1 2">DSM 105137</strain>
    </source>
</reference>
<proteinExistence type="predicted"/>
<comment type="caution">
    <text evidence="1">The sequence shown here is derived from an EMBL/GenBank/DDBJ whole genome shotgun (WGS) entry which is preliminary data.</text>
</comment>
<evidence type="ECO:0000313" key="2">
    <source>
        <dbReference type="Proteomes" id="UP000576209"/>
    </source>
</evidence>
<sequence length="302" mass="35106">MFENHYHYGLGALINSLYSCEYRGVIYAGYRGELPPWAVNTVPLEGGITAFEVVPELTVHFAYQETDEMLANIKPALIQQVWERYGPEVETVFYIDCDIVIKAKWEHFEAWAQHGVAMCEDMNSPIPPSHPLRLQWQAYYAKFGIDYQPRDAVYVNGGFVGINRRDRGFAERWEEVQQYMKLHTGKQDRIGIADRWNMFHFMDQDALNVTKDLVERVSLMGPDAMDFHRYGYVMSHAAGRSKPWSKHFVSNVLKTGERPSFTDKLYWRHVSHPIKLFSASTIRRKLLTLNIAVFIGRLFTRT</sequence>
<keyword evidence="2" id="KW-1185">Reference proteome</keyword>
<dbReference type="Gene3D" id="3.90.550.10">
    <property type="entry name" value="Spore Coat Polysaccharide Biosynthesis Protein SpsA, Chain A"/>
    <property type="match status" value="1"/>
</dbReference>
<organism evidence="1 2">
    <name type="scientific">Neolewinella aquimaris</name>
    <dbReference type="NCBI Taxonomy" id="1835722"/>
    <lineage>
        <taxon>Bacteria</taxon>
        <taxon>Pseudomonadati</taxon>
        <taxon>Bacteroidota</taxon>
        <taxon>Saprospiria</taxon>
        <taxon>Saprospirales</taxon>
        <taxon>Lewinellaceae</taxon>
        <taxon>Neolewinella</taxon>
    </lineage>
</organism>
<name>A0A840ECA0_9BACT</name>
<gene>
    <name evidence="1" type="ORF">GGR28_002243</name>
</gene>
<dbReference type="RefSeq" id="WP_183495855.1">
    <property type="nucleotide sequence ID" value="NZ_JACIFF010000005.1"/>
</dbReference>
<dbReference type="Proteomes" id="UP000576209">
    <property type="component" value="Unassembled WGS sequence"/>
</dbReference>
<protein>
    <submittedName>
        <fullName evidence="1">Uncharacterized protein</fullName>
    </submittedName>
</protein>